<comment type="caution">
    <text evidence="10">The sequence shown here is derived from an EMBL/GenBank/DDBJ whole genome shotgun (WGS) entry which is preliminary data.</text>
</comment>
<feature type="domain" description="ABC3 transporter permease C-terminal" evidence="9">
    <location>
        <begin position="652"/>
        <end position="766"/>
    </location>
</feature>
<evidence type="ECO:0000256" key="6">
    <source>
        <dbReference type="ARBA" id="ARBA00038076"/>
    </source>
</evidence>
<keyword evidence="4 8" id="KW-1133">Transmembrane helix</keyword>
<evidence type="ECO:0000256" key="2">
    <source>
        <dbReference type="ARBA" id="ARBA00022475"/>
    </source>
</evidence>
<feature type="compositionally biased region" description="Gly residues" evidence="7">
    <location>
        <begin position="454"/>
        <end position="465"/>
    </location>
</feature>
<dbReference type="InterPro" id="IPR003838">
    <property type="entry name" value="ABC3_permease_C"/>
</dbReference>
<feature type="region of interest" description="Disordered" evidence="7">
    <location>
        <begin position="451"/>
        <end position="477"/>
    </location>
</feature>
<evidence type="ECO:0000256" key="5">
    <source>
        <dbReference type="ARBA" id="ARBA00023136"/>
    </source>
</evidence>
<keyword evidence="3 8" id="KW-0812">Transmembrane</keyword>
<organism evidence="10 11">
    <name type="scientific">Actinoplanes palleronii</name>
    <dbReference type="NCBI Taxonomy" id="113570"/>
    <lineage>
        <taxon>Bacteria</taxon>
        <taxon>Bacillati</taxon>
        <taxon>Actinomycetota</taxon>
        <taxon>Actinomycetes</taxon>
        <taxon>Micromonosporales</taxon>
        <taxon>Micromonosporaceae</taxon>
        <taxon>Actinoplanes</taxon>
    </lineage>
</organism>
<accession>A0ABQ4BCL0</accession>
<feature type="transmembrane region" description="Helical" evidence="8">
    <location>
        <begin position="333"/>
        <end position="358"/>
    </location>
</feature>
<dbReference type="InterPro" id="IPR050250">
    <property type="entry name" value="Macrolide_Exporter_MacB"/>
</dbReference>
<feature type="transmembrane region" description="Helical" evidence="8">
    <location>
        <begin position="652"/>
        <end position="672"/>
    </location>
</feature>
<evidence type="ECO:0000259" key="9">
    <source>
        <dbReference type="Pfam" id="PF02687"/>
    </source>
</evidence>
<feature type="transmembrane region" description="Helical" evidence="8">
    <location>
        <begin position="741"/>
        <end position="764"/>
    </location>
</feature>
<dbReference type="EMBL" id="BOMS01000057">
    <property type="protein sequence ID" value="GIE68111.1"/>
    <property type="molecule type" value="Genomic_DNA"/>
</dbReference>
<feature type="transmembrane region" description="Helical" evidence="8">
    <location>
        <begin position="413"/>
        <end position="436"/>
    </location>
</feature>
<dbReference type="Pfam" id="PF02687">
    <property type="entry name" value="FtsX"/>
    <property type="match status" value="2"/>
</dbReference>
<evidence type="ECO:0000256" key="7">
    <source>
        <dbReference type="SAM" id="MobiDB-lite"/>
    </source>
</evidence>
<evidence type="ECO:0000256" key="4">
    <source>
        <dbReference type="ARBA" id="ARBA00022989"/>
    </source>
</evidence>
<evidence type="ECO:0000256" key="1">
    <source>
        <dbReference type="ARBA" id="ARBA00004651"/>
    </source>
</evidence>
<keyword evidence="2" id="KW-1003">Cell membrane</keyword>
<feature type="transmembrane region" description="Helical" evidence="8">
    <location>
        <begin position="20"/>
        <end position="42"/>
    </location>
</feature>
<sequence>MNGLNRVIRSGVRRRRVQTVVIALVAAAAVTASVLGAGLLVASEAPFDDAFAAQRGPHLTVQADPAHVTAAQLTASASASGVSAAAGPYPLLVVPMAVGPQGMRIPPLTLVARADPGGAVDRVELIGGRWATGPGELVMGGGMVRLPLGATVTTAGGTELTVVGTARSVSGTAGGWVAPSAVAALDAPGVTHGLQMLYRLTDPAQVSAGRDAVAATLPSGAVVSARSWLDIRQDAVEDAAVFVPFLVAFALLGIVMAVLVVGTVIAGTVGAATRRIGILKALGCTPGGIVRAYVTQALIPASIGALAGAVAGNLIALPVLAETEEIYGSANTAIAWWVTVLAAGGVLAVVAATGWAAALRAGRLRTVDAIAVGRASGPVRGRWASRLAARLPVPRPIGLGLARPFARPVRTSATLLAVAAGAAAVTFASGLGASLVRIQTALDQNTADVTVSGSFGGPGPGGAAPGGLPPGGSAPSGSASALDGAAVLAAIAAQDGTRAAYGVVEEPVTVVGIADPVRLSAFSGDASWAGFEMVSGRWFAAPGETVASAPLLKAVGIQVGDSLTVRSDDGTTTSLHIVGEVFESSPSVFTSTATVPGLQPAEFPIALTDGTDAGAYAEKLTAALTAQSLTAQPTGADVDPLLLLIQGLTATLTLLLLAVAALGVLNMLVLDLRDRVHDLGIHKALGMTPKQTIAMVIASVAGVGLTGGLLGVPLGIAMQRLVVPSMAASGGLHLPASLLDVYGPALLAALALGGPAVALLGALLPAGWAARTRTATALRTE</sequence>
<dbReference type="Proteomes" id="UP000624709">
    <property type="component" value="Unassembled WGS sequence"/>
</dbReference>
<dbReference type="PANTHER" id="PTHR30572:SF4">
    <property type="entry name" value="ABC TRANSPORTER PERMEASE YTRF"/>
    <property type="match status" value="1"/>
</dbReference>
<feature type="domain" description="ABC3 transporter permease C-terminal" evidence="9">
    <location>
        <begin position="248"/>
        <end position="363"/>
    </location>
</feature>
<evidence type="ECO:0000256" key="3">
    <source>
        <dbReference type="ARBA" id="ARBA00022692"/>
    </source>
</evidence>
<keyword evidence="5 8" id="KW-0472">Membrane</keyword>
<feature type="transmembrane region" description="Helical" evidence="8">
    <location>
        <begin position="693"/>
        <end position="716"/>
    </location>
</feature>
<dbReference type="RefSeq" id="WP_203826483.1">
    <property type="nucleotide sequence ID" value="NZ_BAAATY010000003.1"/>
</dbReference>
<feature type="transmembrane region" description="Helical" evidence="8">
    <location>
        <begin position="293"/>
        <end position="321"/>
    </location>
</feature>
<evidence type="ECO:0000313" key="11">
    <source>
        <dbReference type="Proteomes" id="UP000624709"/>
    </source>
</evidence>
<protein>
    <recommendedName>
        <fullName evidence="9">ABC3 transporter permease C-terminal domain-containing protein</fullName>
    </recommendedName>
</protein>
<gene>
    <name evidence="10" type="ORF">Apa02nite_042190</name>
</gene>
<proteinExistence type="inferred from homology"/>
<evidence type="ECO:0000313" key="10">
    <source>
        <dbReference type="EMBL" id="GIE68111.1"/>
    </source>
</evidence>
<feature type="transmembrane region" description="Helical" evidence="8">
    <location>
        <begin position="241"/>
        <end position="272"/>
    </location>
</feature>
<name>A0ABQ4BCL0_9ACTN</name>
<keyword evidence="11" id="KW-1185">Reference proteome</keyword>
<comment type="subcellular location">
    <subcellularLocation>
        <location evidence="1">Cell membrane</location>
        <topology evidence="1">Multi-pass membrane protein</topology>
    </subcellularLocation>
</comment>
<dbReference type="PANTHER" id="PTHR30572">
    <property type="entry name" value="MEMBRANE COMPONENT OF TRANSPORTER-RELATED"/>
    <property type="match status" value="1"/>
</dbReference>
<evidence type="ECO:0000256" key="8">
    <source>
        <dbReference type="SAM" id="Phobius"/>
    </source>
</evidence>
<reference evidence="10 11" key="1">
    <citation type="submission" date="2021-01" db="EMBL/GenBank/DDBJ databases">
        <title>Whole genome shotgun sequence of Actinoplanes palleronii NBRC 14916.</title>
        <authorList>
            <person name="Komaki H."/>
            <person name="Tamura T."/>
        </authorList>
    </citation>
    <scope>NUCLEOTIDE SEQUENCE [LARGE SCALE GENOMIC DNA]</scope>
    <source>
        <strain evidence="10 11">NBRC 14916</strain>
    </source>
</reference>
<comment type="similarity">
    <text evidence="6">Belongs to the ABC-4 integral membrane protein family.</text>
</comment>